<gene>
    <name evidence="1" type="ORF">WJ68_35485</name>
</gene>
<accession>A0ABD4EA62</accession>
<dbReference type="EMBL" id="LPAD01000021">
    <property type="protein sequence ID" value="KVN90826.1"/>
    <property type="molecule type" value="Genomic_DNA"/>
</dbReference>
<protein>
    <recommendedName>
        <fullName evidence="3">Type VI secretion protein</fullName>
    </recommendedName>
</protein>
<evidence type="ECO:0008006" key="3">
    <source>
        <dbReference type="Google" id="ProtNLM"/>
    </source>
</evidence>
<evidence type="ECO:0000313" key="1">
    <source>
        <dbReference type="EMBL" id="KVN90826.1"/>
    </source>
</evidence>
<proteinExistence type="predicted"/>
<evidence type="ECO:0000313" key="2">
    <source>
        <dbReference type="Proteomes" id="UP000057910"/>
    </source>
</evidence>
<organism evidence="1 2">
    <name type="scientific">Burkholderia ubonensis</name>
    <dbReference type="NCBI Taxonomy" id="101571"/>
    <lineage>
        <taxon>Bacteria</taxon>
        <taxon>Pseudomonadati</taxon>
        <taxon>Pseudomonadota</taxon>
        <taxon>Betaproteobacteria</taxon>
        <taxon>Burkholderiales</taxon>
        <taxon>Burkholderiaceae</taxon>
        <taxon>Burkholderia</taxon>
        <taxon>Burkholderia cepacia complex</taxon>
    </lineage>
</organism>
<comment type="caution">
    <text evidence="1">The sequence shown here is derived from an EMBL/GenBank/DDBJ whole genome shotgun (WGS) entry which is preliminary data.</text>
</comment>
<reference evidence="1 2" key="1">
    <citation type="submission" date="2015-11" db="EMBL/GenBank/DDBJ databases">
        <title>Expanding the genomic diversity of Burkholderia species for the development of highly accurate diagnostics.</title>
        <authorList>
            <person name="Sahl J."/>
            <person name="Keim P."/>
            <person name="Wagner D."/>
        </authorList>
    </citation>
    <scope>NUCLEOTIDE SEQUENCE [LARGE SCALE GENOMIC DNA]</scope>
    <source>
        <strain evidence="1 2">MSMB1585WGS</strain>
    </source>
</reference>
<name>A0ABD4EA62_9BURK</name>
<dbReference type="Proteomes" id="UP000057910">
    <property type="component" value="Unassembled WGS sequence"/>
</dbReference>
<dbReference type="AlphaFoldDB" id="A0ABD4EA62"/>
<sequence>MTRTRKHKVGPHEMLVNKVQPTSAGLMPQYPLCTPDRWGLRHSDADPERRGQLMYPVARDYARAIQNVLVKQVQWGNAYFGPSGMAPALTLRWPLNRDSIRELFLLIRPVIAAALTEPAAGFGIPADAVPVNMGLAVPSAHTPGQQGVFTPNDWSLILNVEQLAPMFRIEAVVAADRGNQATQLGALKMFADTLYHEARHCQQWFWMYALVQQYPDNFETLPNIAKWPAAVSGGEQPELGRRKFEQAPAMIALTARQAIPSEPTALASLKRMAIGMYVYTLNIWRHDKNGYRPAYLPDVATLEHEFQRACALAKELLQNVGMGGTPIDIDEMWPSRAGAITTTRPGRGRTMPLYAVTWLRPTGMPNWGWRSGRIRRISAATLMSWLTVLAGWSSACQAQPAPREGSEMQEKPVRMMTEAQQAKLMQFVRVGLKWVVGQIPFDEVVRTFGQPKKYEAEGVRMIEYAYDFDDDTMSVTFSYDKLHPIDGMPRLNGFELEIRGDVYTNIPYETWDGLGLVRVKRGELIDGARAIRGDFFDPTGRRDITGWDPKNYVTFNYRLPMPPNAPFDVGAGFGYLGEWINERGDATLSNFRNAVNLRDLGIGRHYLTPEELQQRQLAKRRKYGEMNLCTGMVCPETAIWQAWTSNGPTDAHVVFKDRPFPTARNLTYEEAKEQRRYPTLERARWMWLKEYNAPGAEL</sequence>